<dbReference type="PANTHER" id="PTHR47340:SF1">
    <property type="entry name" value="DUPLICATED HOMEODOMAIN-LIKE SUPERFAMILY PROTEIN"/>
    <property type="match status" value="1"/>
</dbReference>
<comment type="caution">
    <text evidence="9">The sequence shown here is derived from an EMBL/GenBank/DDBJ whole genome shotgun (WGS) entry which is preliminary data.</text>
</comment>
<keyword evidence="4" id="KW-0238">DNA-binding</keyword>
<evidence type="ECO:0000256" key="1">
    <source>
        <dbReference type="ARBA" id="ARBA00022723"/>
    </source>
</evidence>
<feature type="domain" description="SANT" evidence="8">
    <location>
        <begin position="716"/>
        <end position="767"/>
    </location>
</feature>
<feature type="compositionally biased region" description="Polar residues" evidence="7">
    <location>
        <begin position="1446"/>
        <end position="1459"/>
    </location>
</feature>
<dbReference type="PANTHER" id="PTHR47340">
    <property type="entry name" value="DUPLICATED HOMEODOMAIN-LIKE SUPERFAMILY PROTEIN"/>
    <property type="match status" value="1"/>
</dbReference>
<dbReference type="SMART" id="SM00717">
    <property type="entry name" value="SANT"/>
    <property type="match status" value="2"/>
</dbReference>
<dbReference type="InterPro" id="IPR009057">
    <property type="entry name" value="Homeodomain-like_sf"/>
</dbReference>
<feature type="compositionally biased region" description="Low complexity" evidence="7">
    <location>
        <begin position="627"/>
        <end position="641"/>
    </location>
</feature>
<evidence type="ECO:0000256" key="2">
    <source>
        <dbReference type="ARBA" id="ARBA00022771"/>
    </source>
</evidence>
<gene>
    <name evidence="9" type="ORF">M6B38_282360</name>
</gene>
<keyword evidence="10" id="KW-1185">Reference proteome</keyword>
<feature type="compositionally biased region" description="Polar residues" evidence="7">
    <location>
        <begin position="50"/>
        <end position="61"/>
    </location>
</feature>
<feature type="compositionally biased region" description="Polar residues" evidence="7">
    <location>
        <begin position="161"/>
        <end position="171"/>
    </location>
</feature>
<dbReference type="Proteomes" id="UP001140949">
    <property type="component" value="Unassembled WGS sequence"/>
</dbReference>
<feature type="region of interest" description="Disordered" evidence="7">
    <location>
        <begin position="1362"/>
        <end position="1387"/>
    </location>
</feature>
<evidence type="ECO:0000313" key="9">
    <source>
        <dbReference type="EMBL" id="KAJ6846605.1"/>
    </source>
</evidence>
<feature type="region of interest" description="Disordered" evidence="7">
    <location>
        <begin position="24"/>
        <end position="255"/>
    </location>
</feature>
<feature type="region of interest" description="Disordered" evidence="7">
    <location>
        <begin position="288"/>
        <end position="311"/>
    </location>
</feature>
<feature type="region of interest" description="Disordered" evidence="7">
    <location>
        <begin position="1428"/>
        <end position="1462"/>
    </location>
</feature>
<keyword evidence="2" id="KW-0863">Zinc-finger</keyword>
<keyword evidence="6" id="KW-0175">Coiled coil</keyword>
<evidence type="ECO:0000259" key="8">
    <source>
        <dbReference type="PROSITE" id="PS51293"/>
    </source>
</evidence>
<organism evidence="9 10">
    <name type="scientific">Iris pallida</name>
    <name type="common">Sweet iris</name>
    <dbReference type="NCBI Taxonomy" id="29817"/>
    <lineage>
        <taxon>Eukaryota</taxon>
        <taxon>Viridiplantae</taxon>
        <taxon>Streptophyta</taxon>
        <taxon>Embryophyta</taxon>
        <taxon>Tracheophyta</taxon>
        <taxon>Spermatophyta</taxon>
        <taxon>Magnoliopsida</taxon>
        <taxon>Liliopsida</taxon>
        <taxon>Asparagales</taxon>
        <taxon>Iridaceae</taxon>
        <taxon>Iridoideae</taxon>
        <taxon>Irideae</taxon>
        <taxon>Iris</taxon>
    </lineage>
</organism>
<feature type="region of interest" description="Disordered" evidence="7">
    <location>
        <begin position="618"/>
        <end position="641"/>
    </location>
</feature>
<feature type="domain" description="SANT" evidence="8">
    <location>
        <begin position="926"/>
        <end position="977"/>
    </location>
</feature>
<evidence type="ECO:0000256" key="5">
    <source>
        <dbReference type="ARBA" id="ARBA00023242"/>
    </source>
</evidence>
<protein>
    <recommendedName>
        <fullName evidence="8">SANT domain-containing protein</fullName>
    </recommendedName>
</protein>
<dbReference type="Gene3D" id="1.20.58.1880">
    <property type="match status" value="1"/>
</dbReference>
<dbReference type="InterPro" id="IPR017884">
    <property type="entry name" value="SANT_dom"/>
</dbReference>
<dbReference type="InterPro" id="IPR001005">
    <property type="entry name" value="SANT/Myb"/>
</dbReference>
<keyword evidence="3" id="KW-0862">Zinc</keyword>
<evidence type="ECO:0000256" key="3">
    <source>
        <dbReference type="ARBA" id="ARBA00022833"/>
    </source>
</evidence>
<feature type="compositionally biased region" description="Polar residues" evidence="7">
    <location>
        <begin position="233"/>
        <end position="249"/>
    </location>
</feature>
<keyword evidence="5" id="KW-0539">Nucleus</keyword>
<dbReference type="CDD" id="cd00167">
    <property type="entry name" value="SANT"/>
    <property type="match status" value="1"/>
</dbReference>
<feature type="coiled-coil region" evidence="6">
    <location>
        <begin position="355"/>
        <end position="382"/>
    </location>
</feature>
<reference evidence="9" key="1">
    <citation type="journal article" date="2023" name="GigaByte">
        <title>Genome assembly of the bearded iris, Iris pallida Lam.</title>
        <authorList>
            <person name="Bruccoleri R.E."/>
            <person name="Oakeley E.J."/>
            <person name="Faust A.M.E."/>
            <person name="Altorfer M."/>
            <person name="Dessus-Babus S."/>
            <person name="Burckhardt D."/>
            <person name="Oertli M."/>
            <person name="Naumann U."/>
            <person name="Petersen F."/>
            <person name="Wong J."/>
        </authorList>
    </citation>
    <scope>NUCLEOTIDE SEQUENCE</scope>
    <source>
        <strain evidence="9">GSM-AAB239-AS_SAM_17_03QT</strain>
    </source>
</reference>
<dbReference type="EMBL" id="JANAVB010005597">
    <property type="protein sequence ID" value="KAJ6846605.1"/>
    <property type="molecule type" value="Genomic_DNA"/>
</dbReference>
<feature type="compositionally biased region" description="Polar residues" evidence="7">
    <location>
        <begin position="1370"/>
        <end position="1383"/>
    </location>
</feature>
<dbReference type="Pfam" id="PF00249">
    <property type="entry name" value="Myb_DNA-binding"/>
    <property type="match status" value="2"/>
</dbReference>
<evidence type="ECO:0000256" key="4">
    <source>
        <dbReference type="ARBA" id="ARBA00023125"/>
    </source>
</evidence>
<proteinExistence type="predicted"/>
<dbReference type="FunFam" id="1.10.10.60:FF:000012">
    <property type="entry name" value="Metastasis-associated 1 family, member 3"/>
    <property type="match status" value="1"/>
</dbReference>
<name>A0AAX6I2B3_IRIPA</name>
<reference evidence="9" key="2">
    <citation type="submission" date="2023-04" db="EMBL/GenBank/DDBJ databases">
        <authorList>
            <person name="Bruccoleri R.E."/>
            <person name="Oakeley E.J."/>
            <person name="Faust A.-M."/>
            <person name="Dessus-Babus S."/>
            <person name="Altorfer M."/>
            <person name="Burckhardt D."/>
            <person name="Oertli M."/>
            <person name="Naumann U."/>
            <person name="Petersen F."/>
            <person name="Wong J."/>
        </authorList>
    </citation>
    <scope>NUCLEOTIDE SEQUENCE</scope>
    <source>
        <strain evidence="9">GSM-AAB239-AS_SAM_17_03QT</strain>
        <tissue evidence="9">Leaf</tissue>
    </source>
</reference>
<evidence type="ECO:0000313" key="10">
    <source>
        <dbReference type="Proteomes" id="UP001140949"/>
    </source>
</evidence>
<evidence type="ECO:0000256" key="6">
    <source>
        <dbReference type="SAM" id="Coils"/>
    </source>
</evidence>
<dbReference type="Gene3D" id="1.10.10.60">
    <property type="entry name" value="Homeodomain-like"/>
    <property type="match status" value="1"/>
</dbReference>
<dbReference type="GO" id="GO:0005634">
    <property type="term" value="C:nucleus"/>
    <property type="evidence" value="ECO:0007669"/>
    <property type="project" value="UniProtKB-ARBA"/>
</dbReference>
<dbReference type="GO" id="GO:0003677">
    <property type="term" value="F:DNA binding"/>
    <property type="evidence" value="ECO:0007669"/>
    <property type="project" value="UniProtKB-KW"/>
</dbReference>
<dbReference type="GO" id="GO:0008270">
    <property type="term" value="F:zinc ion binding"/>
    <property type="evidence" value="ECO:0007669"/>
    <property type="project" value="UniProtKB-KW"/>
</dbReference>
<keyword evidence="1" id="KW-0479">Metal-binding</keyword>
<feature type="compositionally biased region" description="Basic and acidic residues" evidence="7">
    <location>
        <begin position="1050"/>
        <end position="1068"/>
    </location>
</feature>
<dbReference type="SUPFAM" id="SSF46689">
    <property type="entry name" value="Homeodomain-like"/>
    <property type="match status" value="2"/>
</dbReference>
<accession>A0AAX6I2B3</accession>
<feature type="region of interest" description="Disordered" evidence="7">
    <location>
        <begin position="1045"/>
        <end position="1068"/>
    </location>
</feature>
<dbReference type="PROSITE" id="PS51293">
    <property type="entry name" value="SANT"/>
    <property type="match status" value="2"/>
</dbReference>
<sequence length="1585" mass="173098">MPLEPLPLDRKEFVFRDRKHERGQSFDAVASSGGGGGAFTPRWRDPYRRTPTSYHRQSVSYHQFYGESPTRSVGGSGDRFWLEDERRYGGGRSRGSFRRSPYYDSVPPHATSQRSVAVPIHSPPPLKDPVNDRQGVNDQRSDRDRENSLGSTRWKPLKWSRQGSVGSSRTSAGRPEAAAEEVGTEARQPGSGKEAPVRSPVDSPLQAEDELPKKKPRLGWGQGLAKYEKQKVEGSSNSGKDQASETSPKITGMAGSVSPVTPCSAACSFSSAGVDGMPFTKAASLENDTFHTRGSPGSGSGSKSYPEELSINTDNLPPISTLTSLLNDLLQSEDAFSGDSTFTRNAAMNKLLLFKADIAKELEITECEVDLFENELKSLNTDGRSVPCQSSCVGLSEGPVKMSLNFAPGLSSEMQGIEGSIMQKCSSNEHDAYVKNADCSIPHLLISNIAQSGSENEISGTVTVNSVGHDVNFENTPEAQQSNPDKVERVVNGNVFRDERKLDASGRGATYLEDGSSHARASDNNLISLVMASNRAAAERASHVFDKTAPTIPQDFDMWGSDQISSCRKNDMHVKEKLALHKCQEKFKERVLALKFRAFHHLWKEDLRLLSVRKQRPKSQQKRYEIQNRSSQSGSQKNRSSIRSRFALPAGNLTLVPTADIIDFTSKLLSDSDTKRLRSNLKMPALILDEKERRCSRFITKNSLVEDPISLEKERTLINPWSEEEKGVFTEMLATYGKDFAKISSFLTHKNTADCIEFYYKNHKSESFRDVKKQLDSRKQWRCLPTNTYLVTTGKKWNREANAASLDMLGSVSVTAANENGHTRNQHKYARRTVLPSYHGPHASYGSLERVKSVEISGLDMETTAADVLAGICGTLSSEAMSSCVTSSVSPPEKMHCLMMDQPLTPDTQFVEEEDTCSDEGCGELLDSVDWTDEEKSIFIRALSMCGKDFAKISHCVGTKSRDQCKIFFSKARKCLGLDMIQPAAGDVETPISYANGGRSDTDDACAAELDSAICSTQSCSKTDVDFTQSVVHASCEGFVNAGHSSLQTETDRSNEQYELRGSNKEELEDKADGLESTLNIDKLEAEVGDLHSAKTPEETAENAFGSDYVGLAGDSGSMKVANDCVGSPVEQMACTKGKQLSACNEGEQLKPQLAANIQQNATTIGRSPSDVVKSGVDLQQQVQLLSETGSSDRQQEKIDMVQCNSVNLPFTYSDVNTAGDASYTENSQIMSLKQDNIHSVSSSTMLPGPSSIYSEGSLRVTSPCTLSFEGHANKLQQASASRDFYQQSMLGNQSVNQNDHVLSGYPLQVSQKELEKDTNQISDKAIMIAKGGASTRLARYFVPDINNEKCNGSAVSNSGPVMLFPPLSEDQSLRSSSRNACQDSEEQSNHVKLFGQILSNPSRLQKSNSSPLESEGQVCWPKLKKSATMKSNISRTDNDPMFSSRPRSSGQAGQQDVPQRSYGFWDGNMIQTGFSSLPESVLMYPSSIGMPINSTKDNSVSSTSDYQQAQVQPLSANGKRLPELKRNGFEDSRQQGRTAVARLGVNMAGGSRSIVVGGAGVSDPVAATARAAMEPWRTTDLGGR</sequence>
<evidence type="ECO:0000256" key="7">
    <source>
        <dbReference type="SAM" id="MobiDB-lite"/>
    </source>
</evidence>